<feature type="domain" description="Laminin N-terminal" evidence="18">
    <location>
        <begin position="291"/>
        <end position="528"/>
    </location>
</feature>
<dbReference type="InterPro" id="IPR050440">
    <property type="entry name" value="Laminin/Netrin_ECM"/>
</dbReference>
<dbReference type="Proteomes" id="UP000694941">
    <property type="component" value="Unplaced"/>
</dbReference>
<feature type="disulfide bond" evidence="12">
    <location>
        <begin position="737"/>
        <end position="746"/>
    </location>
</feature>
<feature type="domain" description="Laminin EGF-like" evidence="16">
    <location>
        <begin position="1023"/>
        <end position="1070"/>
    </location>
</feature>
<keyword evidence="19" id="KW-1185">Reference proteome</keyword>
<dbReference type="PANTHER" id="PTHR10574">
    <property type="entry name" value="NETRIN/LAMININ-RELATED"/>
    <property type="match status" value="1"/>
</dbReference>
<dbReference type="SUPFAM" id="SSF57997">
    <property type="entry name" value="Tropomyosin"/>
    <property type="match status" value="1"/>
</dbReference>
<dbReference type="PRINTS" id="PR00011">
    <property type="entry name" value="EGFLAMININ"/>
</dbReference>
<evidence type="ECO:0000256" key="5">
    <source>
        <dbReference type="ARBA" id="ARBA00022737"/>
    </source>
</evidence>
<evidence type="ECO:0000256" key="14">
    <source>
        <dbReference type="SAM" id="MobiDB-lite"/>
    </source>
</evidence>
<dbReference type="InterPro" id="IPR002049">
    <property type="entry name" value="LE_dom"/>
</dbReference>
<feature type="compositionally biased region" description="Polar residues" evidence="14">
    <location>
        <begin position="189"/>
        <end position="208"/>
    </location>
</feature>
<dbReference type="InterPro" id="IPR008211">
    <property type="entry name" value="Laminin_N"/>
</dbReference>
<dbReference type="PROSITE" id="PS01248">
    <property type="entry name" value="EGF_LAM_1"/>
    <property type="match status" value="3"/>
</dbReference>
<evidence type="ECO:0000256" key="9">
    <source>
        <dbReference type="ARBA" id="ARBA00023157"/>
    </source>
</evidence>
<feature type="domain" description="Laminin EGF-like" evidence="16">
    <location>
        <begin position="715"/>
        <end position="765"/>
    </location>
</feature>
<feature type="disulfide bond" evidence="12">
    <location>
        <begin position="766"/>
        <end position="778"/>
    </location>
</feature>
<feature type="disulfide bond" evidence="12">
    <location>
        <begin position="1301"/>
        <end position="1310"/>
    </location>
</feature>
<feature type="disulfide bond" evidence="12">
    <location>
        <begin position="685"/>
        <end position="694"/>
    </location>
</feature>
<dbReference type="Gene3D" id="2.10.25.10">
    <property type="entry name" value="Laminin"/>
    <property type="match status" value="9"/>
</dbReference>
<feature type="coiled-coil region" evidence="13">
    <location>
        <begin position="1915"/>
        <end position="1988"/>
    </location>
</feature>
<dbReference type="PROSITE" id="PS50027">
    <property type="entry name" value="EGF_LAM_2"/>
    <property type="match status" value="10"/>
</dbReference>
<accession>A0ABM1BA74</accession>
<keyword evidence="9 12" id="KW-1015">Disulfide bond</keyword>
<feature type="disulfide bond" evidence="12">
    <location>
        <begin position="749"/>
        <end position="763"/>
    </location>
</feature>
<evidence type="ECO:0000256" key="10">
    <source>
        <dbReference type="ARBA" id="ARBA00023180"/>
    </source>
</evidence>
<keyword evidence="10" id="KW-0325">Glycoprotein</keyword>
<dbReference type="SMART" id="SM00181">
    <property type="entry name" value="EGF"/>
    <property type="match status" value="7"/>
</dbReference>
<keyword evidence="6" id="KW-0084">Basement membrane</keyword>
<feature type="signal peptide" evidence="15">
    <location>
        <begin position="1"/>
        <end position="27"/>
    </location>
</feature>
<feature type="compositionally biased region" description="Basic and acidic residues" evidence="14">
    <location>
        <begin position="258"/>
        <end position="274"/>
    </location>
</feature>
<evidence type="ECO:0000259" key="18">
    <source>
        <dbReference type="PROSITE" id="PS51117"/>
    </source>
</evidence>
<feature type="disulfide bond" evidence="12">
    <location>
        <begin position="1071"/>
        <end position="1083"/>
    </location>
</feature>
<dbReference type="InterPro" id="IPR056863">
    <property type="entry name" value="LMN_ATRN_NET-like_EGF"/>
</dbReference>
<feature type="coiled-coil region" evidence="13">
    <location>
        <begin position="1831"/>
        <end position="1858"/>
    </location>
</feature>
<feature type="domain" description="Laminin EGF-like" evidence="16">
    <location>
        <begin position="1278"/>
        <end position="1328"/>
    </location>
</feature>
<feature type="compositionally biased region" description="Polar residues" evidence="14">
    <location>
        <begin position="132"/>
        <end position="145"/>
    </location>
</feature>
<keyword evidence="7" id="KW-0130">Cell adhesion</keyword>
<keyword evidence="5" id="KW-0677">Repeat</keyword>
<feature type="disulfide bond" evidence="12">
    <location>
        <begin position="1250"/>
        <end position="1259"/>
    </location>
</feature>
<feature type="coiled-coil region" evidence="13">
    <location>
        <begin position="1676"/>
        <end position="1745"/>
    </location>
</feature>
<feature type="region of interest" description="Disordered" evidence="14">
    <location>
        <begin position="235"/>
        <end position="274"/>
    </location>
</feature>
<evidence type="ECO:0000313" key="19">
    <source>
        <dbReference type="Proteomes" id="UP000694941"/>
    </source>
</evidence>
<feature type="disulfide bond" evidence="12">
    <location>
        <begin position="768"/>
        <end position="785"/>
    </location>
</feature>
<feature type="domain" description="Laminin EGF-like" evidence="16">
    <location>
        <begin position="766"/>
        <end position="823"/>
    </location>
</feature>
<dbReference type="SMART" id="SM00136">
    <property type="entry name" value="LamNT"/>
    <property type="match status" value="1"/>
</dbReference>
<feature type="domain" description="Laminin EGF-like" evidence="16">
    <location>
        <begin position="1117"/>
        <end position="1166"/>
    </location>
</feature>
<feature type="disulfide bond" evidence="12">
    <location>
        <begin position="557"/>
        <end position="566"/>
    </location>
</feature>
<evidence type="ECO:0000259" key="17">
    <source>
        <dbReference type="PROSITE" id="PS51116"/>
    </source>
</evidence>
<dbReference type="InterPro" id="IPR000742">
    <property type="entry name" value="EGF"/>
</dbReference>
<keyword evidence="3" id="KW-0272">Extracellular matrix</keyword>
<dbReference type="Pfam" id="PF21199">
    <property type="entry name" value="LAMININ_IV_B"/>
    <property type="match status" value="1"/>
</dbReference>
<dbReference type="SMART" id="SM00180">
    <property type="entry name" value="EGF_Lam"/>
    <property type="match status" value="13"/>
</dbReference>
<feature type="disulfide bond" evidence="12">
    <location>
        <begin position="1073"/>
        <end position="1090"/>
    </location>
</feature>
<comment type="subcellular location">
    <subcellularLocation>
        <location evidence="1">Secreted</location>
        <location evidence="1">Extracellular space</location>
        <location evidence="1">Extracellular matrix</location>
        <location evidence="1">Basement membrane</location>
    </subcellularLocation>
</comment>
<dbReference type="Pfam" id="PF24973">
    <property type="entry name" value="EGF_LMN_ATRN"/>
    <property type="match status" value="2"/>
</dbReference>
<dbReference type="SUPFAM" id="SSF57196">
    <property type="entry name" value="EGF/Laminin"/>
    <property type="match status" value="12"/>
</dbReference>
<dbReference type="PANTHER" id="PTHR10574:SF375">
    <property type="entry name" value="LAMININ SUBUNIT BETA-1"/>
    <property type="match status" value="1"/>
</dbReference>
<dbReference type="InterPro" id="IPR013015">
    <property type="entry name" value="Laminin_IV_B"/>
</dbReference>
<dbReference type="CDD" id="cd00055">
    <property type="entry name" value="EGF_Lam"/>
    <property type="match status" value="13"/>
</dbReference>
<evidence type="ECO:0000256" key="1">
    <source>
        <dbReference type="ARBA" id="ARBA00004302"/>
    </source>
</evidence>
<feature type="domain" description="Laminin EGF-like" evidence="16">
    <location>
        <begin position="529"/>
        <end position="591"/>
    </location>
</feature>
<evidence type="ECO:0000256" key="12">
    <source>
        <dbReference type="PROSITE-ProRule" id="PRU00460"/>
    </source>
</evidence>
<feature type="disulfide bond" evidence="12">
    <location>
        <begin position="1025"/>
        <end position="1042"/>
    </location>
</feature>
<evidence type="ECO:0000313" key="20">
    <source>
        <dbReference type="RefSeq" id="XP_013777936.1"/>
    </source>
</evidence>
<feature type="chain" id="PRO_5047472401" evidence="15">
    <location>
        <begin position="28"/>
        <end position="2025"/>
    </location>
</feature>
<reference evidence="20" key="1">
    <citation type="submission" date="2025-08" db="UniProtKB">
        <authorList>
            <consortium name="RefSeq"/>
        </authorList>
    </citation>
    <scope>IDENTIFICATION</scope>
    <source>
        <tissue evidence="20">Muscle</tissue>
    </source>
</reference>
<dbReference type="PROSITE" id="PS51116">
    <property type="entry name" value="LAMININ_IVB"/>
    <property type="match status" value="1"/>
</dbReference>
<feature type="compositionally biased region" description="Basic residues" evidence="14">
    <location>
        <begin position="164"/>
        <end position="175"/>
    </location>
</feature>
<feature type="disulfide bond" evidence="12">
    <location>
        <begin position="787"/>
        <end position="796"/>
    </location>
</feature>
<feature type="disulfide bond" evidence="12">
    <location>
        <begin position="1329"/>
        <end position="1341"/>
    </location>
</feature>
<dbReference type="Gene3D" id="2.60.120.260">
    <property type="entry name" value="Galactose-binding domain-like"/>
    <property type="match status" value="1"/>
</dbReference>
<gene>
    <name evidence="20" type="primary">LOC106462546</name>
</gene>
<dbReference type="RefSeq" id="XP_013777936.1">
    <property type="nucleotide sequence ID" value="XM_013922482.2"/>
</dbReference>
<protein>
    <submittedName>
        <fullName evidence="20">Laminin subunit beta-1-like isoform X1</fullName>
    </submittedName>
</protein>
<sequence length="2025" mass="225682">MAVEGMQLWHFLVGCAVLAALIPEFASKQQTERDKYRSIRRNDKESIIDDALEEAKDVLGDTPTVYQYSYFDRLKHATSTKSPFHWSHSNERTRHGHGKRVTVSGTFRRTHTSGSGNVDQLLPDAISKGLTDGQNSGETQVNRNVFHNRDTSSEQDFTENSRKSYTHRNSGKYRSRKEEKTSSFVYHRSGSSFGTSRNNTDYERSNGSSRVSRIYYNRHSFGGRITGLDNSSGVFSHSTHSSTRPSRFTNTSFVSRSSDFHRHDERGRDESDENLHPFVYSQGTLSPHACDESSCYPATGNLLIGRADRLKASSTCGLDHEERYCIVSHLKEKKKCFYCDSRLERQNNPRLYHGIENVVSRIGKEWTGWWQAENGVQNVTIQLDLEAEFHFTHIIMTFKTFRPAAMLIEKSHDFGRTWNVYQYFAYNCHEAFPGVPTQLRWRITDVICDSYYSRVEPSSGGEVIFRVLPPHIHVDDPYSPAVQNLLKMTNLRINFTQLHTLGDNLLDSREENKEKYYYAIYNMVVRGSCSCYGHASRCISEDERISRPDMVYGQCECTHNTKGRNCEQCEDFYNDLPWRPAVGVETNACKKCKCNNHATRCHFDPAVWEVTGRVSGGVCDDCEHNTMGRNCEQCKPFFYQDPNLDIRSPNICQSCDCDPRGSLDEGICDSHTDPAVGLKAGSCHCKRNVGGVRCDQCKNGYWNFISDNPDGCEPCTCNTFGTIGNHGCNVFTGECTCKRNVVGRDCNQCLPQHWGLSSIEDGCKPCDCDLGGSYDNNCDVVTGHCHCRPHLDGRRCDQPKSGYFVGNLDYMTYEAELAKGCSHCQVVVHGRTGDRETTWTGLGFMRVYEGSELVFDITDVPESLEYDIVIRYEPQLPGKWEEAKVLIKRPGTVDSTGPCANTIPQDDIKTVTLLSGDRFVVLHPTTCLEKGLNYKVHIEFKHYKKETDNPTATVLVDSIALIPRIGNIPFFKGSQAGEYRHQEFERFRCREAFFTVVRPASTDICKKYLFSISSYVFGGGRECSCDPSGSLSNTCEQVGGQCKCKKHVVGQRCDRCAPGTFGFGPAGCRACDCHNIGSLDNLCDTETGQCKCQPNTYGQKCDECQPGYWNYPNCQRCDCNGHADTCDPRTGFCIDCRDFTAGPKCDKCETGFYGDPRIGIEMSCKPCPCFGKPGSRVSHAQGCHLDPRTQNVVCDCSLGYAGKRCDRCANNYFGNPNAPGGECRKCECNNNIDETLSGNCDAMTGKCQHCQFNTEGFHCEHCKPGFYGIATRQQCIECICNRLGTNLAAGTCDKITGQCHCLPNVVGQSCDECAPNHWNLASGHGCKECNCDPLGSYDSQCNEFDGQCHCRAGRGGRRCNECESNHWGDPSIQCYRCECNTKGSATLQCHRNNGTCICLDGIAGDRCDHCGRGHTGRMPYCSPCGECFENWNLIVQELKDETMRLLAQAKDIQGTGTTGAYGGKFAEIEKELEEVRDILGSANITGTDIDELQELADRLRKTLTERKAELHDIEVHIGNTMDRIFDANLALTDLRHRAEDLTKDAQNLKNNATALQEANVEGAFNITKDAQQRSRAAEGQVRDTTSILYDSERQRRHTENLIEQAQSHYNKSYEENEAAMNDIGDQLKRLEDGITDINSMVCDGSGTVYKCDSLCGGAGCDKCGGISCGEGAVTKAHNALDLAKEAEKILNQKEDASKDLFEKVKDAKQNADQALEEAKLAFARAQAAKNMSQNATGDIEELLNRIDNFLDAQGARSAEIRVLAEECLGLKISLQPDQITKLAQQINDTIKSLTDIDAILSATEGGLHLAKGLKERADQAKINADSILGNAQLVQQLLDEAKEAQDRAKAAIDIAKGDIGAAEVDFAQIESGTAAAQKITNKTVDDVEALKEKLGDLKKKFVQNEIDAQTATRETAVADRLAKEAEENAGELEDKYNKAAKNLNEKAKKSGAAKERAKKLKERAKKLAEEANSKLKELQAMDDEFQKNEYKLTDFSKILDELNEQMMNHLTKIDERSAFYRDCQL</sequence>
<feature type="disulfide bond" evidence="12">
    <location>
        <begin position="1136"/>
        <end position="1145"/>
    </location>
</feature>
<name>A0ABM1BA74_LIMPO</name>
<feature type="compositionally biased region" description="Low complexity" evidence="14">
    <location>
        <begin position="236"/>
        <end position="248"/>
    </location>
</feature>
<evidence type="ECO:0000256" key="13">
    <source>
        <dbReference type="SAM" id="Coils"/>
    </source>
</evidence>
<feature type="compositionally biased region" description="Polar residues" evidence="14">
    <location>
        <begin position="107"/>
        <end position="118"/>
    </location>
</feature>
<feature type="domain" description="Laminin EGF-like" evidence="16">
    <location>
        <begin position="1226"/>
        <end position="1277"/>
    </location>
</feature>
<keyword evidence="11 12" id="KW-0424">Laminin EGF-like domain</keyword>
<proteinExistence type="predicted"/>
<dbReference type="Gene3D" id="2.170.300.10">
    <property type="entry name" value="Tie2 ligand-binding domain superfamily"/>
    <property type="match status" value="2"/>
</dbReference>
<keyword evidence="4 15" id="KW-0732">Signal</keyword>
<evidence type="ECO:0000256" key="2">
    <source>
        <dbReference type="ARBA" id="ARBA00022525"/>
    </source>
</evidence>
<comment type="caution">
    <text evidence="12">Lacks conserved residue(s) required for the propagation of feature annotation.</text>
</comment>
<evidence type="ECO:0000256" key="3">
    <source>
        <dbReference type="ARBA" id="ARBA00022530"/>
    </source>
</evidence>
<organism evidence="19 20">
    <name type="scientific">Limulus polyphemus</name>
    <name type="common">Atlantic horseshoe crab</name>
    <dbReference type="NCBI Taxonomy" id="6850"/>
    <lineage>
        <taxon>Eukaryota</taxon>
        <taxon>Metazoa</taxon>
        <taxon>Ecdysozoa</taxon>
        <taxon>Arthropoda</taxon>
        <taxon>Chelicerata</taxon>
        <taxon>Merostomata</taxon>
        <taxon>Xiphosura</taxon>
        <taxon>Limulidae</taxon>
        <taxon>Limulus</taxon>
    </lineage>
</organism>
<feature type="domain" description="Laminin EGF-like" evidence="16">
    <location>
        <begin position="1329"/>
        <end position="1376"/>
    </location>
</feature>
<feature type="domain" description="Laminin EGF-like" evidence="16">
    <location>
        <begin position="655"/>
        <end position="714"/>
    </location>
</feature>
<feature type="disulfide bond" evidence="12">
    <location>
        <begin position="1092"/>
        <end position="1101"/>
    </location>
</feature>
<evidence type="ECO:0000259" key="16">
    <source>
        <dbReference type="PROSITE" id="PS50027"/>
    </source>
</evidence>
<evidence type="ECO:0000256" key="15">
    <source>
        <dbReference type="SAM" id="SignalP"/>
    </source>
</evidence>
<evidence type="ECO:0000256" key="7">
    <source>
        <dbReference type="ARBA" id="ARBA00022889"/>
    </source>
</evidence>
<feature type="coiled-coil region" evidence="13">
    <location>
        <begin position="1489"/>
        <end position="1558"/>
    </location>
</feature>
<evidence type="ECO:0000256" key="11">
    <source>
        <dbReference type="ARBA" id="ARBA00023292"/>
    </source>
</evidence>
<feature type="domain" description="Laminin IV type B" evidence="17">
    <location>
        <begin position="805"/>
        <end position="1017"/>
    </location>
</feature>
<evidence type="ECO:0000256" key="8">
    <source>
        <dbReference type="ARBA" id="ARBA00023054"/>
    </source>
</evidence>
<feature type="disulfide bond" evidence="12">
    <location>
        <begin position="1350"/>
        <end position="1359"/>
    </location>
</feature>
<keyword evidence="2" id="KW-0964">Secreted</keyword>
<feature type="disulfide bond" evidence="12">
    <location>
        <begin position="1023"/>
        <end position="1035"/>
    </location>
</feature>
<keyword evidence="8 13" id="KW-0175">Coiled coil</keyword>
<feature type="disulfide bond" evidence="12">
    <location>
        <begin position="1331"/>
        <end position="1348"/>
    </location>
</feature>
<evidence type="ECO:0000256" key="6">
    <source>
        <dbReference type="ARBA" id="ARBA00022869"/>
    </source>
</evidence>
<dbReference type="Pfam" id="PF00055">
    <property type="entry name" value="Laminin_N"/>
    <property type="match status" value="1"/>
</dbReference>
<feature type="region of interest" description="Disordered" evidence="14">
    <location>
        <begin position="107"/>
        <end position="208"/>
    </location>
</feature>
<evidence type="ECO:0000256" key="4">
    <source>
        <dbReference type="ARBA" id="ARBA00022729"/>
    </source>
</evidence>
<dbReference type="GeneID" id="106462546"/>
<feature type="disulfide bond" evidence="12">
    <location>
        <begin position="1044"/>
        <end position="1053"/>
    </location>
</feature>
<dbReference type="Pfam" id="PF00053">
    <property type="entry name" value="EGF_laminin"/>
    <property type="match status" value="11"/>
</dbReference>
<dbReference type="PROSITE" id="PS51117">
    <property type="entry name" value="LAMININ_NTER"/>
    <property type="match status" value="1"/>
</dbReference>
<feature type="domain" description="Laminin EGF-like" evidence="16">
    <location>
        <begin position="1071"/>
        <end position="1116"/>
    </location>
</feature>
<dbReference type="CDD" id="cd22302">
    <property type="entry name" value="cc_DmLAMB1-like_C"/>
    <property type="match status" value="1"/>
</dbReference>